<dbReference type="SUPFAM" id="SSF52833">
    <property type="entry name" value="Thioredoxin-like"/>
    <property type="match status" value="1"/>
</dbReference>
<comment type="caution">
    <text evidence="2">The sequence shown here is derived from an EMBL/GenBank/DDBJ whole genome shotgun (WGS) entry which is preliminary data.</text>
</comment>
<evidence type="ECO:0000313" key="2">
    <source>
        <dbReference type="EMBL" id="MCP9291189.1"/>
    </source>
</evidence>
<organism evidence="2 3">
    <name type="scientific">Gracilimonas sediminicola</name>
    <dbReference type="NCBI Taxonomy" id="2952158"/>
    <lineage>
        <taxon>Bacteria</taxon>
        <taxon>Pseudomonadati</taxon>
        <taxon>Balneolota</taxon>
        <taxon>Balneolia</taxon>
        <taxon>Balneolales</taxon>
        <taxon>Balneolaceae</taxon>
        <taxon>Gracilimonas</taxon>
    </lineage>
</organism>
<keyword evidence="3" id="KW-1185">Reference proteome</keyword>
<name>A0A9X2L2S2_9BACT</name>
<dbReference type="Pfam" id="PF13098">
    <property type="entry name" value="Thioredoxin_2"/>
    <property type="match status" value="1"/>
</dbReference>
<reference evidence="2" key="1">
    <citation type="submission" date="2022-06" db="EMBL/GenBank/DDBJ databases">
        <title>Gracilimonas sp. CAU 1638 isolated from sea sediment.</title>
        <authorList>
            <person name="Kim W."/>
        </authorList>
    </citation>
    <scope>NUCLEOTIDE SEQUENCE</scope>
    <source>
        <strain evidence="2">CAU 1638</strain>
    </source>
</reference>
<sequence length="152" mass="17141">MKKKVAITIVVCAFLGIFMYNSLSKVQPNVIENAPEWIPINEAQEVAASTDKLIFVDVYEIGCKYCRAMDREVFPDSTVRQVLDANYIPVRIDGNSTEPIQFNGQEIPSKKFAQSKGAYVFPTSLILDAQGNVVKKKTGYMGVDEFRQFLYQ</sequence>
<proteinExistence type="predicted"/>
<protein>
    <submittedName>
        <fullName evidence="2">DUF255 domain-containing protein</fullName>
    </submittedName>
</protein>
<dbReference type="Gene3D" id="3.40.30.10">
    <property type="entry name" value="Glutaredoxin"/>
    <property type="match status" value="1"/>
</dbReference>
<gene>
    <name evidence="2" type="ORF">NM125_06300</name>
</gene>
<feature type="domain" description="Thioredoxin-like fold" evidence="1">
    <location>
        <begin position="48"/>
        <end position="150"/>
    </location>
</feature>
<evidence type="ECO:0000313" key="3">
    <source>
        <dbReference type="Proteomes" id="UP001139125"/>
    </source>
</evidence>
<dbReference type="InterPro" id="IPR012336">
    <property type="entry name" value="Thioredoxin-like_fold"/>
</dbReference>
<dbReference type="Proteomes" id="UP001139125">
    <property type="component" value="Unassembled WGS sequence"/>
</dbReference>
<evidence type="ECO:0000259" key="1">
    <source>
        <dbReference type="Pfam" id="PF13098"/>
    </source>
</evidence>
<dbReference type="InterPro" id="IPR036249">
    <property type="entry name" value="Thioredoxin-like_sf"/>
</dbReference>
<accession>A0A9X2L2S2</accession>
<dbReference type="AlphaFoldDB" id="A0A9X2L2S2"/>
<dbReference type="EMBL" id="JANDBC010000001">
    <property type="protein sequence ID" value="MCP9291189.1"/>
    <property type="molecule type" value="Genomic_DNA"/>
</dbReference>
<dbReference type="RefSeq" id="WP_255133909.1">
    <property type="nucleotide sequence ID" value="NZ_JANDBC010000001.1"/>
</dbReference>